<dbReference type="Gene3D" id="2.160.20.10">
    <property type="entry name" value="Single-stranded right-handed beta-helix, Pectin lyase-like"/>
    <property type="match status" value="1"/>
</dbReference>
<dbReference type="InterPro" id="IPR011050">
    <property type="entry name" value="Pectin_lyase_fold/virulence"/>
</dbReference>
<sequence length="524" mass="55587">MTGRELSRRDYLGTAVGAAAGVAGLAALGDRARAADDWYAGYADDYETVVDVTEAGADDTGGESITDVLEAEAGDDTLLVFPAGEYRMDEQFRFTGFTNFGMVGDGATIVPGSIDAVDGNVVTAGEFDGAARLFRLGVVYAPGEDLLVEGFDFDFTAASTGLRAIEAYVADDMTVRDIDVVGEHDTGTFGPAMFSVTDPDGIATVEGFRAPDGAAFTEDTVGDISVGPTGILVPPSHEGKLWFRDCELGSFPDNGLYASSPNGRVVVQGGTFRNSNVSNIRLMGDYSYVLDATIVVDDLLDGHTQTGIRLDRGEHLWVYNTTIDAPVPNGPVIRVQDDATSARIQETSISVGDRPSHAITMSPDAGVVDIFDTDIEFDGAGNAVQINGHNDDSDSPVTLRRVTVTGDASGDHGRNAIRVMRQGCLLDDVVVEQPGTHYRRALELHGDDTTIDGGTYRSTHHPIVNVADGTALDGVTARSYDGYQALKLYDGYADVTVTDSELYEGIVDRGVRNLDLSGNSYPDA</sequence>
<accession>A0ABD5NC81</accession>
<dbReference type="Proteomes" id="UP001595660">
    <property type="component" value="Unassembled WGS sequence"/>
</dbReference>
<dbReference type="GeneID" id="69117384"/>
<dbReference type="AlphaFoldDB" id="A0ABD5NC81"/>
<evidence type="ECO:0000313" key="2">
    <source>
        <dbReference type="Proteomes" id="UP001595660"/>
    </source>
</evidence>
<name>A0ABD5NC81_9EURY</name>
<comment type="caution">
    <text evidence="1">The sequence shown here is derived from an EMBL/GenBank/DDBJ whole genome shotgun (WGS) entry which is preliminary data.</text>
</comment>
<dbReference type="InterPro" id="IPR006311">
    <property type="entry name" value="TAT_signal"/>
</dbReference>
<organism evidence="1 2">
    <name type="scientific">Halobacterium litoreum</name>
    <dbReference type="NCBI Taxonomy" id="2039234"/>
    <lineage>
        <taxon>Archaea</taxon>
        <taxon>Methanobacteriati</taxon>
        <taxon>Methanobacteriota</taxon>
        <taxon>Stenosarchaea group</taxon>
        <taxon>Halobacteria</taxon>
        <taxon>Halobacteriales</taxon>
        <taxon>Halobacteriaceae</taxon>
        <taxon>Halobacterium</taxon>
    </lineage>
</organism>
<reference evidence="1 2" key="1">
    <citation type="journal article" date="2019" name="Int. J. Syst. Evol. Microbiol.">
        <title>The Global Catalogue of Microorganisms (GCM) 10K type strain sequencing project: providing services to taxonomists for standard genome sequencing and annotation.</title>
        <authorList>
            <consortium name="The Broad Institute Genomics Platform"/>
            <consortium name="The Broad Institute Genome Sequencing Center for Infectious Disease"/>
            <person name="Wu L."/>
            <person name="Ma J."/>
        </authorList>
    </citation>
    <scope>NUCLEOTIDE SEQUENCE [LARGE SCALE GENOMIC DNA]</scope>
    <source>
        <strain evidence="1 2">CGMCC 1.12562</strain>
    </source>
</reference>
<dbReference type="RefSeq" id="WP_232572154.1">
    <property type="nucleotide sequence ID" value="NZ_CP089466.1"/>
</dbReference>
<dbReference type="InterPro" id="IPR012334">
    <property type="entry name" value="Pectin_lyas_fold"/>
</dbReference>
<evidence type="ECO:0000313" key="1">
    <source>
        <dbReference type="EMBL" id="MFC3476701.1"/>
    </source>
</evidence>
<protein>
    <submittedName>
        <fullName evidence="1">Right-handed parallel beta-helix repeat-containing protein</fullName>
    </submittedName>
</protein>
<dbReference type="SUPFAM" id="SSF51126">
    <property type="entry name" value="Pectin lyase-like"/>
    <property type="match status" value="1"/>
</dbReference>
<dbReference type="PROSITE" id="PS51318">
    <property type="entry name" value="TAT"/>
    <property type="match status" value="1"/>
</dbReference>
<dbReference type="EMBL" id="JBHRWN010000002">
    <property type="protein sequence ID" value="MFC3476701.1"/>
    <property type="molecule type" value="Genomic_DNA"/>
</dbReference>
<keyword evidence="2" id="KW-1185">Reference proteome</keyword>
<proteinExistence type="predicted"/>
<gene>
    <name evidence="1" type="ORF">ACFOKC_03085</name>
</gene>